<evidence type="ECO:0000313" key="1">
    <source>
        <dbReference type="EMBL" id="MPM95047.1"/>
    </source>
</evidence>
<name>A0A645E074_9ZZZZ</name>
<sequence>MRTIRHHNVDRLFGVLLREIQRPAIDHTTAVWQRNDQRIFAVRHQLKPVSAVCAGRLRVLATGHGGAAIRPGITGIHQFYLCVFNQFSFIEDSAFNGVHPHHFQACHAGDCL</sequence>
<dbReference type="AlphaFoldDB" id="A0A645E074"/>
<proteinExistence type="predicted"/>
<reference evidence="1" key="1">
    <citation type="submission" date="2019-08" db="EMBL/GenBank/DDBJ databases">
        <authorList>
            <person name="Kucharzyk K."/>
            <person name="Murdoch R.W."/>
            <person name="Higgins S."/>
            <person name="Loffler F."/>
        </authorList>
    </citation>
    <scope>NUCLEOTIDE SEQUENCE</scope>
</reference>
<gene>
    <name evidence="1" type="ORF">SDC9_142198</name>
</gene>
<accession>A0A645E074</accession>
<protein>
    <submittedName>
        <fullName evidence="1">Uncharacterized protein</fullName>
    </submittedName>
</protein>
<organism evidence="1">
    <name type="scientific">bioreactor metagenome</name>
    <dbReference type="NCBI Taxonomy" id="1076179"/>
    <lineage>
        <taxon>unclassified sequences</taxon>
        <taxon>metagenomes</taxon>
        <taxon>ecological metagenomes</taxon>
    </lineage>
</organism>
<comment type="caution">
    <text evidence="1">The sequence shown here is derived from an EMBL/GenBank/DDBJ whole genome shotgun (WGS) entry which is preliminary data.</text>
</comment>
<dbReference type="EMBL" id="VSSQ01041586">
    <property type="protein sequence ID" value="MPM95047.1"/>
    <property type="molecule type" value="Genomic_DNA"/>
</dbReference>